<reference evidence="2" key="2">
    <citation type="journal article" date="2024" name="Plant">
        <title>Genomic evolution and insights into agronomic trait innovations of Sesamum species.</title>
        <authorList>
            <person name="Miao H."/>
            <person name="Wang L."/>
            <person name="Qu L."/>
            <person name="Liu H."/>
            <person name="Sun Y."/>
            <person name="Le M."/>
            <person name="Wang Q."/>
            <person name="Wei S."/>
            <person name="Zheng Y."/>
            <person name="Lin W."/>
            <person name="Duan Y."/>
            <person name="Cao H."/>
            <person name="Xiong S."/>
            <person name="Wang X."/>
            <person name="Wei L."/>
            <person name="Li C."/>
            <person name="Ma Q."/>
            <person name="Ju M."/>
            <person name="Zhao R."/>
            <person name="Li G."/>
            <person name="Mu C."/>
            <person name="Tian Q."/>
            <person name="Mei H."/>
            <person name="Zhang T."/>
            <person name="Gao T."/>
            <person name="Zhang H."/>
        </authorList>
    </citation>
    <scope>NUCLEOTIDE SEQUENCE</scope>
    <source>
        <strain evidence="2">G01</strain>
    </source>
</reference>
<feature type="region of interest" description="Disordered" evidence="1">
    <location>
        <begin position="49"/>
        <end position="74"/>
    </location>
</feature>
<reference evidence="2" key="1">
    <citation type="submission" date="2020-06" db="EMBL/GenBank/DDBJ databases">
        <authorList>
            <person name="Li T."/>
            <person name="Hu X."/>
            <person name="Zhang T."/>
            <person name="Song X."/>
            <person name="Zhang H."/>
            <person name="Dai N."/>
            <person name="Sheng W."/>
            <person name="Hou X."/>
            <person name="Wei L."/>
        </authorList>
    </citation>
    <scope>NUCLEOTIDE SEQUENCE</scope>
    <source>
        <strain evidence="2">G01</strain>
        <tissue evidence="2">Leaf</tissue>
    </source>
</reference>
<protein>
    <submittedName>
        <fullName evidence="2">Uncharacterized protein</fullName>
    </submittedName>
</protein>
<name>A0AAW2JAS6_9LAMI</name>
<gene>
    <name evidence="2" type="ORF">Sangu_2541500</name>
</gene>
<evidence type="ECO:0000256" key="1">
    <source>
        <dbReference type="SAM" id="MobiDB-lite"/>
    </source>
</evidence>
<dbReference type="EMBL" id="JACGWK010001317">
    <property type="protein sequence ID" value="KAL0291232.1"/>
    <property type="molecule type" value="Genomic_DNA"/>
</dbReference>
<comment type="caution">
    <text evidence="2">The sequence shown here is derived from an EMBL/GenBank/DDBJ whole genome shotgun (WGS) entry which is preliminary data.</text>
</comment>
<proteinExistence type="predicted"/>
<organism evidence="2">
    <name type="scientific">Sesamum angustifolium</name>
    <dbReference type="NCBI Taxonomy" id="2727405"/>
    <lineage>
        <taxon>Eukaryota</taxon>
        <taxon>Viridiplantae</taxon>
        <taxon>Streptophyta</taxon>
        <taxon>Embryophyta</taxon>
        <taxon>Tracheophyta</taxon>
        <taxon>Spermatophyta</taxon>
        <taxon>Magnoliopsida</taxon>
        <taxon>eudicotyledons</taxon>
        <taxon>Gunneridae</taxon>
        <taxon>Pentapetalae</taxon>
        <taxon>asterids</taxon>
        <taxon>lamiids</taxon>
        <taxon>Lamiales</taxon>
        <taxon>Pedaliaceae</taxon>
        <taxon>Sesamum</taxon>
    </lineage>
</organism>
<feature type="compositionally biased region" description="Low complexity" evidence="1">
    <location>
        <begin position="63"/>
        <end position="74"/>
    </location>
</feature>
<dbReference type="AlphaFoldDB" id="A0AAW2JAS6"/>
<sequence length="127" mass="13800">MAANKIPVLKAVAPSSNETIGVITRSMPKRAYLEVSFHETVEQDLLRLGRINEDDGDMKDDSSSSTLHSTSSVTPDIVTNTTTLEEQIANFTRAIGGLAKHVQEQNSQISKLMNKTNGTDVSHMTGK</sequence>
<accession>A0AAW2JAS6</accession>
<evidence type="ECO:0000313" key="2">
    <source>
        <dbReference type="EMBL" id="KAL0291232.1"/>
    </source>
</evidence>